<keyword evidence="1 4" id="KW-0812">Transmembrane</keyword>
<feature type="transmembrane region" description="Helical" evidence="4">
    <location>
        <begin position="229"/>
        <end position="250"/>
    </location>
</feature>
<dbReference type="InterPro" id="IPR020846">
    <property type="entry name" value="MFS_dom"/>
</dbReference>
<feature type="transmembrane region" description="Helical" evidence="4">
    <location>
        <begin position="81"/>
        <end position="97"/>
    </location>
</feature>
<feature type="transmembrane region" description="Helical" evidence="4">
    <location>
        <begin position="16"/>
        <end position="42"/>
    </location>
</feature>
<dbReference type="Pfam" id="PF07690">
    <property type="entry name" value="MFS_1"/>
    <property type="match status" value="1"/>
</dbReference>
<evidence type="ECO:0000256" key="1">
    <source>
        <dbReference type="ARBA" id="ARBA00022692"/>
    </source>
</evidence>
<feature type="domain" description="Major facilitator superfamily (MFS) profile" evidence="5">
    <location>
        <begin position="16"/>
        <end position="407"/>
    </location>
</feature>
<feature type="transmembrane region" description="Helical" evidence="4">
    <location>
        <begin position="54"/>
        <end position="74"/>
    </location>
</feature>
<dbReference type="RefSeq" id="WP_101235828.1">
    <property type="nucleotide sequence ID" value="NZ_PISJ01000006.1"/>
</dbReference>
<dbReference type="Proteomes" id="UP000233553">
    <property type="component" value="Unassembled WGS sequence"/>
</dbReference>
<reference evidence="6 7" key="1">
    <citation type="submission" date="2017-12" db="EMBL/GenBank/DDBJ databases">
        <title>Draft Genome sequences of multiple microbial strains isolated from spacecraft associated surfaces.</title>
        <authorList>
            <person name="Seuylemezian A."/>
            <person name="Vaishampayan P."/>
            <person name="Venkateswaran K."/>
        </authorList>
    </citation>
    <scope>NUCLEOTIDE SEQUENCE [LARGE SCALE GENOMIC DNA]</scope>
    <source>
        <strain evidence="6 7">2P01AA</strain>
    </source>
</reference>
<dbReference type="InterPro" id="IPR052528">
    <property type="entry name" value="Sugar_transport-like"/>
</dbReference>
<feature type="transmembrane region" description="Helical" evidence="4">
    <location>
        <begin position="103"/>
        <end position="128"/>
    </location>
</feature>
<dbReference type="InterPro" id="IPR036259">
    <property type="entry name" value="MFS_trans_sf"/>
</dbReference>
<feature type="transmembrane region" description="Helical" evidence="4">
    <location>
        <begin position="174"/>
        <end position="195"/>
    </location>
</feature>
<dbReference type="GO" id="GO:0022857">
    <property type="term" value="F:transmembrane transporter activity"/>
    <property type="evidence" value="ECO:0007669"/>
    <property type="project" value="InterPro"/>
</dbReference>
<feature type="transmembrane region" description="Helical" evidence="4">
    <location>
        <begin position="149"/>
        <end position="168"/>
    </location>
</feature>
<evidence type="ECO:0000256" key="3">
    <source>
        <dbReference type="ARBA" id="ARBA00023136"/>
    </source>
</evidence>
<gene>
    <name evidence="6" type="ORF">CW311_04845</name>
</gene>
<dbReference type="EMBL" id="PISJ01000006">
    <property type="protein sequence ID" value="PKF35370.1"/>
    <property type="molecule type" value="Genomic_DNA"/>
</dbReference>
<dbReference type="PANTHER" id="PTHR23526">
    <property type="entry name" value="INTEGRAL MEMBRANE TRANSPORT PROTEIN-RELATED"/>
    <property type="match status" value="1"/>
</dbReference>
<proteinExistence type="predicted"/>
<dbReference type="Gene3D" id="1.20.1250.20">
    <property type="entry name" value="MFS general substrate transporter like domains"/>
    <property type="match status" value="2"/>
</dbReference>
<dbReference type="PROSITE" id="PS50850">
    <property type="entry name" value="MFS"/>
    <property type="match status" value="1"/>
</dbReference>
<dbReference type="InterPro" id="IPR011701">
    <property type="entry name" value="MFS"/>
</dbReference>
<keyword evidence="3 4" id="KW-0472">Membrane</keyword>
<evidence type="ECO:0000313" key="7">
    <source>
        <dbReference type="Proteomes" id="UP000233553"/>
    </source>
</evidence>
<dbReference type="SUPFAM" id="SSF103473">
    <property type="entry name" value="MFS general substrate transporter"/>
    <property type="match status" value="1"/>
</dbReference>
<feature type="transmembrane region" description="Helical" evidence="4">
    <location>
        <begin position="313"/>
        <end position="336"/>
    </location>
</feature>
<dbReference type="AlphaFoldDB" id="A0A2N0WI48"/>
<organism evidence="6 7">
    <name type="scientific">Acinetobacter proteolyticus</name>
    <dbReference type="NCBI Taxonomy" id="1776741"/>
    <lineage>
        <taxon>Bacteria</taxon>
        <taxon>Pseudomonadati</taxon>
        <taxon>Pseudomonadota</taxon>
        <taxon>Gammaproteobacteria</taxon>
        <taxon>Moraxellales</taxon>
        <taxon>Moraxellaceae</taxon>
        <taxon>Acinetobacter</taxon>
    </lineage>
</organism>
<protein>
    <submittedName>
        <fullName evidence="6">MFS transporter</fullName>
    </submittedName>
</protein>
<dbReference type="PANTHER" id="PTHR23526:SF2">
    <property type="entry name" value="MAJOR FACILITATOR SUPERFAMILY (MFS) PROFILE DOMAIN-CONTAINING PROTEIN"/>
    <property type="match status" value="1"/>
</dbReference>
<feature type="transmembrane region" description="Helical" evidence="4">
    <location>
        <begin position="348"/>
        <end position="370"/>
    </location>
</feature>
<evidence type="ECO:0000256" key="2">
    <source>
        <dbReference type="ARBA" id="ARBA00022989"/>
    </source>
</evidence>
<feature type="transmembrane region" description="Helical" evidence="4">
    <location>
        <begin position="262"/>
        <end position="283"/>
    </location>
</feature>
<evidence type="ECO:0000256" key="4">
    <source>
        <dbReference type="SAM" id="Phobius"/>
    </source>
</evidence>
<feature type="transmembrane region" description="Helical" evidence="4">
    <location>
        <begin position="376"/>
        <end position="394"/>
    </location>
</feature>
<feature type="transmembrane region" description="Helical" evidence="4">
    <location>
        <begin position="290"/>
        <end position="307"/>
    </location>
</feature>
<evidence type="ECO:0000259" key="5">
    <source>
        <dbReference type="PROSITE" id="PS50850"/>
    </source>
</evidence>
<evidence type="ECO:0000313" key="6">
    <source>
        <dbReference type="EMBL" id="PKF35370.1"/>
    </source>
</evidence>
<name>A0A2N0WI48_9GAMM</name>
<sequence length="417" mass="44511">MRQESVAQVELGQGHFVLGFIGLALCAGLGIGIAKIVTSLYAVQLAANEFEMGLIAAVQSLGILLIGLPIGLLVQRYGPKTMFVLGSFLAAVVYVTVPFYPAVWYLILATFLVGLCMPMRFVSLNTVYMQHLKSIGAARAGWFRGTHMMGFFLVGPLLAVSLVTAVGFSGAFWWIAGLFLLPILFAPLAFGAGLAEISQAERDEAFSLAVIAKQLVLLKQDQALRRTSLIEMASNAVMAYYGFFIIVIAIKDFGLSETIAASLVTLQGAVFVVALFTTGALLTRWGIKRFYQTGFACVAVASVMLGIPKISVLLWVGAVILGLGLAMLHIVNFTMFANVGERLGMAKVSGLTAMAGPAGALLGSMVGGWLGHYWGLQSMFLIAAVLFVGLIGFAQQLTQVFIAPPVEIEMYSEIEGQ</sequence>
<accession>A0A2N0WI48</accession>
<keyword evidence="2 4" id="KW-1133">Transmembrane helix</keyword>
<comment type="caution">
    <text evidence="6">The sequence shown here is derived from an EMBL/GenBank/DDBJ whole genome shotgun (WGS) entry which is preliminary data.</text>
</comment>